<keyword evidence="8" id="KW-0106">Calcium</keyword>
<dbReference type="Pfam" id="PF12357">
    <property type="entry name" value="PLD_C"/>
    <property type="match status" value="1"/>
</dbReference>
<dbReference type="InterPro" id="IPR000008">
    <property type="entry name" value="C2_dom"/>
</dbReference>
<feature type="region of interest" description="Disordered" evidence="11">
    <location>
        <begin position="48"/>
        <end position="74"/>
    </location>
</feature>
<gene>
    <name evidence="14" type="ORF">POTOM_021104</name>
</gene>
<accession>A0A8X7ZTB7</accession>
<organism evidence="14 15">
    <name type="scientific">Populus tomentosa</name>
    <name type="common">Chinese white poplar</name>
    <dbReference type="NCBI Taxonomy" id="118781"/>
    <lineage>
        <taxon>Eukaryota</taxon>
        <taxon>Viridiplantae</taxon>
        <taxon>Streptophyta</taxon>
        <taxon>Embryophyta</taxon>
        <taxon>Tracheophyta</taxon>
        <taxon>Spermatophyta</taxon>
        <taxon>Magnoliopsida</taxon>
        <taxon>eudicotyledons</taxon>
        <taxon>Gunneridae</taxon>
        <taxon>Pentapetalae</taxon>
        <taxon>rosids</taxon>
        <taxon>fabids</taxon>
        <taxon>Malpighiales</taxon>
        <taxon>Salicaceae</taxon>
        <taxon>Saliceae</taxon>
        <taxon>Populus</taxon>
    </lineage>
</organism>
<feature type="domain" description="PLD phosphodiesterase" evidence="13">
    <location>
        <begin position="376"/>
        <end position="411"/>
    </location>
</feature>
<feature type="domain" description="PLD phosphodiesterase" evidence="13">
    <location>
        <begin position="837"/>
        <end position="864"/>
    </location>
</feature>
<evidence type="ECO:0000256" key="4">
    <source>
        <dbReference type="ARBA" id="ARBA00012027"/>
    </source>
</evidence>
<evidence type="ECO:0000256" key="1">
    <source>
        <dbReference type="ARBA" id="ARBA00000798"/>
    </source>
</evidence>
<dbReference type="GO" id="GO:0009395">
    <property type="term" value="P:phospholipid catabolic process"/>
    <property type="evidence" value="ECO:0007669"/>
    <property type="project" value="TreeGrafter"/>
</dbReference>
<dbReference type="PANTHER" id="PTHR18896">
    <property type="entry name" value="PHOSPHOLIPASE D"/>
    <property type="match status" value="1"/>
</dbReference>
<dbReference type="GO" id="GO:0004630">
    <property type="term" value="F:phospholipase D activity"/>
    <property type="evidence" value="ECO:0007669"/>
    <property type="project" value="UniProtKB-EC"/>
</dbReference>
<evidence type="ECO:0000256" key="11">
    <source>
        <dbReference type="SAM" id="MobiDB-lite"/>
    </source>
</evidence>
<evidence type="ECO:0000256" key="6">
    <source>
        <dbReference type="ARBA" id="ARBA00022737"/>
    </source>
</evidence>
<keyword evidence="6" id="KW-0677">Repeat</keyword>
<dbReference type="Pfam" id="PF13091">
    <property type="entry name" value="PLDc_2"/>
    <property type="match status" value="1"/>
</dbReference>
<comment type="catalytic activity">
    <reaction evidence="1">
        <text>a 1,2-diacyl-sn-glycero-3-phosphocholine + H2O = a 1,2-diacyl-sn-glycero-3-phosphate + choline + H(+)</text>
        <dbReference type="Rhea" id="RHEA:14445"/>
        <dbReference type="ChEBI" id="CHEBI:15354"/>
        <dbReference type="ChEBI" id="CHEBI:15377"/>
        <dbReference type="ChEBI" id="CHEBI:15378"/>
        <dbReference type="ChEBI" id="CHEBI:57643"/>
        <dbReference type="ChEBI" id="CHEBI:58608"/>
        <dbReference type="EC" id="3.1.4.4"/>
    </reaction>
</comment>
<protein>
    <recommendedName>
        <fullName evidence="4">phospholipase D</fullName>
        <ecNumber evidence="4">3.1.4.4</ecNumber>
    </recommendedName>
</protein>
<dbReference type="Proteomes" id="UP000886885">
    <property type="component" value="Chromosome 5D"/>
</dbReference>
<evidence type="ECO:0000256" key="7">
    <source>
        <dbReference type="ARBA" id="ARBA00022801"/>
    </source>
</evidence>
<evidence type="ECO:0000259" key="13">
    <source>
        <dbReference type="PROSITE" id="PS50035"/>
    </source>
</evidence>
<dbReference type="PANTHER" id="PTHR18896:SF86">
    <property type="entry name" value="PHOSPHOLIPASE D DELTA"/>
    <property type="match status" value="1"/>
</dbReference>
<evidence type="ECO:0000313" key="15">
    <source>
        <dbReference type="Proteomes" id="UP000886885"/>
    </source>
</evidence>
<dbReference type="PROSITE" id="PS50035">
    <property type="entry name" value="PLD"/>
    <property type="match status" value="2"/>
</dbReference>
<evidence type="ECO:0000256" key="8">
    <source>
        <dbReference type="ARBA" id="ARBA00022837"/>
    </source>
</evidence>
<dbReference type="InterPro" id="IPR015679">
    <property type="entry name" value="PLipase_D_fam"/>
</dbReference>
<evidence type="ECO:0000256" key="10">
    <source>
        <dbReference type="ARBA" id="ARBA00023098"/>
    </source>
</evidence>
<reference evidence="14" key="1">
    <citation type="journal article" date="2020" name="bioRxiv">
        <title>Hybrid origin of Populus tomentosa Carr. identified through genome sequencing and phylogenomic analysis.</title>
        <authorList>
            <person name="An X."/>
            <person name="Gao K."/>
            <person name="Chen Z."/>
            <person name="Li J."/>
            <person name="Yang X."/>
            <person name="Yang X."/>
            <person name="Zhou J."/>
            <person name="Guo T."/>
            <person name="Zhao T."/>
            <person name="Huang S."/>
            <person name="Miao D."/>
            <person name="Khan W.U."/>
            <person name="Rao P."/>
            <person name="Ye M."/>
            <person name="Lei B."/>
            <person name="Liao W."/>
            <person name="Wang J."/>
            <person name="Ji L."/>
            <person name="Li Y."/>
            <person name="Guo B."/>
            <person name="Mustafa N.S."/>
            <person name="Li S."/>
            <person name="Yun Q."/>
            <person name="Keller S.R."/>
            <person name="Mao J."/>
            <person name="Zhang R."/>
            <person name="Strauss S.H."/>
        </authorList>
    </citation>
    <scope>NUCLEOTIDE SEQUENCE</scope>
    <source>
        <strain evidence="14">GM15</strain>
        <tissue evidence="14">Leaf</tissue>
    </source>
</reference>
<dbReference type="EMBL" id="JAAWWB010000010">
    <property type="protein sequence ID" value="KAG6773787.1"/>
    <property type="molecule type" value="Genomic_DNA"/>
</dbReference>
<dbReference type="AlphaFoldDB" id="A0A8X7ZTB7"/>
<dbReference type="PROSITE" id="PS50004">
    <property type="entry name" value="C2"/>
    <property type="match status" value="1"/>
</dbReference>
<dbReference type="SMART" id="SM00239">
    <property type="entry name" value="C2"/>
    <property type="match status" value="1"/>
</dbReference>
<evidence type="ECO:0000256" key="2">
    <source>
        <dbReference type="ARBA" id="ARBA00001913"/>
    </source>
</evidence>
<sequence>MAESSSHSHLIYLHGDLDLLIVEARSLPNMDVISKNFRQLFNVCIPSSATNTKPTDRDHRGRGRDHRNHSDADKKIHHRHIITSDAYVTVTVPQVTLARTRVLKNAATPVWEQRFNIPLAHPVKDIEFHVKDNDLFGAEMIGTVKIPASTVLSGEFIQGWFPIIDASGKPPKPDTALYLELKFTPFEKNPLYQNGFGGDPVVNGVRGTYFPARKGGHVTLYQDAHVKDHDLPEIEIDGGKVFKQEKCWEDICYAISEAHHMIYIVGWSVFYKIKLVREPTRPLPRGGDLTLGELLKYKSEEGVRVLLLVWDDRTSHDKFGIKTAGVMATHDEETRRFFKHSSVTCVLAPRYASSKLSFLKQQASLILFGFSQIVGTMFTHHQKCVLVDTQASGNNRKITAFIGGIDLCDGRYDTPEHRLFHDLNTVFQDDFHNPTFPAGTKAPRQPWHDLHCKIDGPAAYDALINFEQRWRKATKWTELGLRFKRKSHWSDDSLIKIERISWILSPPLSETKDGTTIVPPDDPTVYVSSEEGPENWHVQIFRSIDSGSLKGFPKTIDECQDQNLVVAKDLVVDKSIQTAYIQAIRSAQHFIYIENQYFLGSSYAWPSYKDAGADNLIPMELALKIVSKIRAKERFAVYVVIPLWPEGDPKTNTVQEILFWQVHLIRSWINISFHFLSLNNKKYLVLNSIGLGCLIPIPSIGNFSWQDHGFRYMTENNICYSNFAAKAALLRSFLILVHTDWVPIALGCELISFSDSVSELDLIVSQTMQAMYEKIAQELKSMDLVDSHPQDYLNFYCIGKREEIPHDLSSANGGTQYSLFEKGVIVEVSESFKSQRFMIYVHAKGMIVDDEYVIMGSANINQRSMAGSKDTEIAMGSYQPRHTWATRKKHPRGQIYGYRMSLWVEHLGEIDELFMEPEDLHCVKKVNKIAEDNWRKFTDPNFKLLQGHLLKYPLLVDDDGKVFPLPGHENFPDVGGKVLGAHSATLPDVLTT</sequence>
<keyword evidence="5" id="KW-0479">Metal-binding</keyword>
<dbReference type="SMART" id="SM00155">
    <property type="entry name" value="PLDc"/>
    <property type="match status" value="2"/>
</dbReference>
<dbReference type="InterPro" id="IPR024632">
    <property type="entry name" value="PLipase_D_C"/>
</dbReference>
<dbReference type="OrthoDB" id="14911at2759"/>
<keyword evidence="9" id="KW-0442">Lipid degradation</keyword>
<evidence type="ECO:0000256" key="3">
    <source>
        <dbReference type="ARBA" id="ARBA00010683"/>
    </source>
</evidence>
<keyword evidence="15" id="KW-1185">Reference proteome</keyword>
<dbReference type="InterPro" id="IPR025202">
    <property type="entry name" value="PLD-like_dom"/>
</dbReference>
<dbReference type="FunFam" id="3.30.870.10:FF:000025">
    <property type="entry name" value="Phospholipase D delta"/>
    <property type="match status" value="1"/>
</dbReference>
<dbReference type="Pfam" id="PF00168">
    <property type="entry name" value="C2"/>
    <property type="match status" value="1"/>
</dbReference>
<dbReference type="GO" id="GO:0046872">
    <property type="term" value="F:metal ion binding"/>
    <property type="evidence" value="ECO:0007669"/>
    <property type="project" value="UniProtKB-KW"/>
</dbReference>
<keyword evidence="10" id="KW-0443">Lipid metabolism</keyword>
<evidence type="ECO:0000313" key="14">
    <source>
        <dbReference type="EMBL" id="KAG6773787.1"/>
    </source>
</evidence>
<dbReference type="CDD" id="cd04015">
    <property type="entry name" value="C2_plant_PLD"/>
    <property type="match status" value="1"/>
</dbReference>
<name>A0A8X7ZTB7_POPTO</name>
<dbReference type="EC" id="3.1.4.4" evidence="4"/>
<comment type="cofactor">
    <cofactor evidence="2">
        <name>Ca(2+)</name>
        <dbReference type="ChEBI" id="CHEBI:29108"/>
    </cofactor>
</comment>
<evidence type="ECO:0000256" key="9">
    <source>
        <dbReference type="ARBA" id="ARBA00022963"/>
    </source>
</evidence>
<comment type="caution">
    <text evidence="14">The sequence shown here is derived from an EMBL/GenBank/DDBJ whole genome shotgun (WGS) entry which is preliminary data.</text>
</comment>
<evidence type="ECO:0000259" key="12">
    <source>
        <dbReference type="PROSITE" id="PS50004"/>
    </source>
</evidence>
<evidence type="ECO:0000256" key="5">
    <source>
        <dbReference type="ARBA" id="ARBA00022723"/>
    </source>
</evidence>
<dbReference type="GO" id="GO:0005886">
    <property type="term" value="C:plasma membrane"/>
    <property type="evidence" value="ECO:0007669"/>
    <property type="project" value="TreeGrafter"/>
</dbReference>
<comment type="similarity">
    <text evidence="3">Belongs to the phospholipase D family. C2-PLD subfamily.</text>
</comment>
<dbReference type="InterPro" id="IPR001736">
    <property type="entry name" value="PLipase_D/transphosphatidylase"/>
</dbReference>
<keyword evidence="7" id="KW-0378">Hydrolase</keyword>
<proteinExistence type="inferred from homology"/>
<feature type="domain" description="C2" evidence="12">
    <location>
        <begin position="1"/>
        <end position="161"/>
    </location>
</feature>